<feature type="region of interest" description="Disordered" evidence="2">
    <location>
        <begin position="651"/>
        <end position="782"/>
    </location>
</feature>
<feature type="compositionally biased region" description="Basic and acidic residues" evidence="2">
    <location>
        <begin position="673"/>
        <end position="684"/>
    </location>
</feature>
<reference evidence="3 4" key="1">
    <citation type="submission" date="2024-09" db="EMBL/GenBank/DDBJ databases">
        <title>Chromosome-scale assembly of Riccia sorocarpa.</title>
        <authorList>
            <person name="Paukszto L."/>
        </authorList>
    </citation>
    <scope>NUCLEOTIDE SEQUENCE [LARGE SCALE GENOMIC DNA]</scope>
    <source>
        <strain evidence="3">LP-2024</strain>
        <tissue evidence="3">Aerial parts of the thallus</tissue>
    </source>
</reference>
<dbReference type="AlphaFoldDB" id="A0ABD3IG54"/>
<dbReference type="EMBL" id="JBJQOH010000001">
    <property type="protein sequence ID" value="KAL3701231.1"/>
    <property type="molecule type" value="Genomic_DNA"/>
</dbReference>
<comment type="caution">
    <text evidence="3">The sequence shown here is derived from an EMBL/GenBank/DDBJ whole genome shotgun (WGS) entry which is preliminary data.</text>
</comment>
<evidence type="ECO:0000256" key="1">
    <source>
        <dbReference type="SAM" id="Coils"/>
    </source>
</evidence>
<dbReference type="Proteomes" id="UP001633002">
    <property type="component" value="Unassembled WGS sequence"/>
</dbReference>
<proteinExistence type="predicted"/>
<feature type="coiled-coil region" evidence="1">
    <location>
        <begin position="4"/>
        <end position="31"/>
    </location>
</feature>
<feature type="coiled-coil region" evidence="1">
    <location>
        <begin position="147"/>
        <end position="219"/>
    </location>
</feature>
<sequence>MSSFRNLEEQLEVTQRENELLKEKLNIHLARWSFDRSLLQEMANERELGGAEQLYRRAQVELHHGMQIQENIVLQARLDSARVEVEITNSQLLELKSALEKEKDMKQLSQEKLKKLKCALREKFLQAVKKKCQEWKSIFQSNHQGYLEAVQKVKEKHRLNVEQLNGRIEHLVAELAELKTEKEQWKLDKRELQDLVSEKHKLQKELEKVQLNMEERTKRIALETQDVQELDGPKNQVMAEAEIWKSEKQEIQVLLEDRKKLLEEKERWRAKEQEMQELALEREIFLLQKDEWGSQQKELHQLRVEMEKLQAEKEQWAEREHEMQELRLEQDQELKRLTVERDQLKRRLHGKESEEFYSSLKDKEQLELVRSQRDSLLKEREELEMVRSQRDSLKNERDFVWNQMKQMEEDYTKKLQKRFKQLAQATEEISQLKRDLQLAQTARNEKMVEMTVLKLEANRAQEDRKQLNEALAALKQVTYAGKSTQFATNSKTAGNEENDDHSGSVNNRSPCELTAQIKMLQAQLKASLQKGPSLPSKDRPETVSPDDHVTWDTLVSQVEQARRTDAEEGVKSSKELEELRRENENLRVMYGQLEAQYKEHQRPEKMTRSMARKDPTSRNLKIELEAAAGLSPLKEGPFLRSNDRQRTVLQNFSTSLASQRRGSGSKSRGSKSKAAEKTIVKELQEQTGPDVASTQPDMSESSTKRAMSSRRSTRSLSSSKPPIANLPEHQEDALPKRSTRKSRVDSLDRVQTQDGSLPKRSTRKRKADNTDGDEAQRVPLRPVAVDEGNYTSIKKANQQSSWKADTGSLDCKTRSSLKENNSTHILPHAAKEADSHSMTVAILVLMTGGR</sequence>
<evidence type="ECO:0000256" key="2">
    <source>
        <dbReference type="SAM" id="MobiDB-lite"/>
    </source>
</evidence>
<feature type="region of interest" description="Disordered" evidence="2">
    <location>
        <begin position="599"/>
        <end position="618"/>
    </location>
</feature>
<accession>A0ABD3IG54</accession>
<keyword evidence="1" id="KW-0175">Coiled coil</keyword>
<evidence type="ECO:0000313" key="4">
    <source>
        <dbReference type="Proteomes" id="UP001633002"/>
    </source>
</evidence>
<keyword evidence="4" id="KW-1185">Reference proteome</keyword>
<feature type="compositionally biased region" description="Basic and acidic residues" evidence="2">
    <location>
        <begin position="536"/>
        <end position="549"/>
    </location>
</feature>
<gene>
    <name evidence="3" type="ORF">R1sor_019253</name>
</gene>
<evidence type="ECO:0000313" key="3">
    <source>
        <dbReference type="EMBL" id="KAL3701231.1"/>
    </source>
</evidence>
<organism evidence="3 4">
    <name type="scientific">Riccia sorocarpa</name>
    <dbReference type="NCBI Taxonomy" id="122646"/>
    <lineage>
        <taxon>Eukaryota</taxon>
        <taxon>Viridiplantae</taxon>
        <taxon>Streptophyta</taxon>
        <taxon>Embryophyta</taxon>
        <taxon>Marchantiophyta</taxon>
        <taxon>Marchantiopsida</taxon>
        <taxon>Marchantiidae</taxon>
        <taxon>Marchantiales</taxon>
        <taxon>Ricciaceae</taxon>
        <taxon>Riccia</taxon>
    </lineage>
</organism>
<feature type="coiled-coil region" evidence="1">
    <location>
        <begin position="251"/>
        <end position="477"/>
    </location>
</feature>
<protein>
    <submittedName>
        <fullName evidence="3">Uncharacterized protein</fullName>
    </submittedName>
</protein>
<feature type="region of interest" description="Disordered" evidence="2">
    <location>
        <begin position="488"/>
        <end position="509"/>
    </location>
</feature>
<feature type="compositionally biased region" description="Low complexity" evidence="2">
    <location>
        <begin position="657"/>
        <end position="667"/>
    </location>
</feature>
<feature type="region of interest" description="Disordered" evidence="2">
    <location>
        <begin position="524"/>
        <end position="549"/>
    </location>
</feature>
<name>A0ABD3IG54_9MARC</name>